<dbReference type="NCBIfam" id="TIGR00278">
    <property type="entry name" value="membrane protein insertion efficiency factor YidD"/>
    <property type="match status" value="1"/>
</dbReference>
<accession>A0ABV7MF50</accession>
<comment type="similarity">
    <text evidence="1">Belongs to the UPF0161 family.</text>
</comment>
<keyword evidence="1" id="KW-1003">Cell membrane</keyword>
<dbReference type="Proteomes" id="UP001595607">
    <property type="component" value="Unassembled WGS sequence"/>
</dbReference>
<organism evidence="2 3">
    <name type="scientific">Parvularcula lutaonensis</name>
    <dbReference type="NCBI Taxonomy" id="491923"/>
    <lineage>
        <taxon>Bacteria</taxon>
        <taxon>Pseudomonadati</taxon>
        <taxon>Pseudomonadota</taxon>
        <taxon>Alphaproteobacteria</taxon>
        <taxon>Parvularculales</taxon>
        <taxon>Parvularculaceae</taxon>
        <taxon>Parvularcula</taxon>
    </lineage>
</organism>
<proteinExistence type="inferred from homology"/>
<protein>
    <recommendedName>
        <fullName evidence="1">Putative membrane protein insertion efficiency factor</fullName>
    </recommendedName>
</protein>
<keyword evidence="3" id="KW-1185">Reference proteome</keyword>
<reference evidence="3" key="1">
    <citation type="journal article" date="2019" name="Int. J. Syst. Evol. Microbiol.">
        <title>The Global Catalogue of Microorganisms (GCM) 10K type strain sequencing project: providing services to taxonomists for standard genome sequencing and annotation.</title>
        <authorList>
            <consortium name="The Broad Institute Genomics Platform"/>
            <consortium name="The Broad Institute Genome Sequencing Center for Infectious Disease"/>
            <person name="Wu L."/>
            <person name="Ma J."/>
        </authorList>
    </citation>
    <scope>NUCLEOTIDE SEQUENCE [LARGE SCALE GENOMIC DNA]</scope>
    <source>
        <strain evidence="3">KCTC 22245</strain>
    </source>
</reference>
<dbReference type="SMART" id="SM01234">
    <property type="entry name" value="Haemolytic"/>
    <property type="match status" value="1"/>
</dbReference>
<evidence type="ECO:0000256" key="1">
    <source>
        <dbReference type="HAMAP-Rule" id="MF_00386"/>
    </source>
</evidence>
<evidence type="ECO:0000313" key="2">
    <source>
        <dbReference type="EMBL" id="MFC3303547.1"/>
    </source>
</evidence>
<dbReference type="Pfam" id="PF01809">
    <property type="entry name" value="YidD"/>
    <property type="match status" value="1"/>
</dbReference>
<comment type="caution">
    <text evidence="2">The sequence shown here is derived from an EMBL/GenBank/DDBJ whole genome shotgun (WGS) entry which is preliminary data.</text>
</comment>
<name>A0ABV7MF50_9PROT</name>
<comment type="subcellular location">
    <subcellularLocation>
        <location evidence="1">Cell membrane</location>
        <topology evidence="1">Peripheral membrane protein</topology>
        <orientation evidence="1">Cytoplasmic side</orientation>
    </subcellularLocation>
</comment>
<dbReference type="EMBL" id="JBHRVA010000003">
    <property type="protein sequence ID" value="MFC3303547.1"/>
    <property type="molecule type" value="Genomic_DNA"/>
</dbReference>
<dbReference type="PANTHER" id="PTHR33383:SF1">
    <property type="entry name" value="MEMBRANE PROTEIN INSERTION EFFICIENCY FACTOR-RELATED"/>
    <property type="match status" value="1"/>
</dbReference>
<dbReference type="HAMAP" id="MF_00386">
    <property type="entry name" value="UPF0161_YidD"/>
    <property type="match status" value="1"/>
</dbReference>
<sequence>MLLDRAARGAIIAYRYTLSPFLHLVGVRCRHEPTCSAYALEAFAKHPPLKAARLTAKRLGNCRPGGTWGYDPVP</sequence>
<gene>
    <name evidence="2" type="primary">yidD</name>
    <name evidence="2" type="ORF">ACFONP_12485</name>
</gene>
<comment type="function">
    <text evidence="1">Could be involved in insertion of integral membrane proteins into the membrane.</text>
</comment>
<dbReference type="PANTHER" id="PTHR33383">
    <property type="entry name" value="MEMBRANE PROTEIN INSERTION EFFICIENCY FACTOR-RELATED"/>
    <property type="match status" value="1"/>
</dbReference>
<keyword evidence="1" id="KW-0472">Membrane</keyword>
<dbReference type="RefSeq" id="WP_189576200.1">
    <property type="nucleotide sequence ID" value="NZ_BMXU01000002.1"/>
</dbReference>
<evidence type="ECO:0000313" key="3">
    <source>
        <dbReference type="Proteomes" id="UP001595607"/>
    </source>
</evidence>
<dbReference type="InterPro" id="IPR002696">
    <property type="entry name" value="Membr_insert_effic_factor_YidD"/>
</dbReference>